<feature type="active site" description="Charge relay system" evidence="5">
    <location>
        <position position="31"/>
    </location>
</feature>
<feature type="domain" description="Peptidase S8/S53" evidence="7">
    <location>
        <begin position="22"/>
        <end position="287"/>
    </location>
</feature>
<reference evidence="8 9" key="1">
    <citation type="submission" date="2021-10" db="EMBL/GenBank/DDBJ databases">
        <title>Collection of gut derived symbiotic bacterial strains cultured from healthy donors.</title>
        <authorList>
            <person name="Lin H."/>
            <person name="Littmann E."/>
            <person name="Kohout C."/>
            <person name="Pamer E.G."/>
        </authorList>
    </citation>
    <scope>NUCLEOTIDE SEQUENCE [LARGE SCALE GENOMIC DNA]</scope>
    <source>
        <strain evidence="8 9">DFI.1.165</strain>
    </source>
</reference>
<dbReference type="PANTHER" id="PTHR43806:SF65">
    <property type="entry name" value="SERINE PROTEASE APRX"/>
    <property type="match status" value="1"/>
</dbReference>
<feature type="active site" description="Charge relay system" evidence="5">
    <location>
        <position position="63"/>
    </location>
</feature>
<keyword evidence="3 5" id="KW-0378">Hydrolase</keyword>
<dbReference type="EMBL" id="JAJCIS010000001">
    <property type="protein sequence ID" value="MCB7386084.1"/>
    <property type="molecule type" value="Genomic_DNA"/>
</dbReference>
<dbReference type="InterPro" id="IPR036852">
    <property type="entry name" value="Peptidase_S8/S53_dom_sf"/>
</dbReference>
<evidence type="ECO:0000256" key="5">
    <source>
        <dbReference type="PROSITE-ProRule" id="PRU01240"/>
    </source>
</evidence>
<dbReference type="RefSeq" id="WP_066732239.1">
    <property type="nucleotide sequence ID" value="NZ_JAJCIQ010000001.1"/>
</dbReference>
<evidence type="ECO:0000259" key="7">
    <source>
        <dbReference type="Pfam" id="PF00082"/>
    </source>
</evidence>
<proteinExistence type="inferred from homology"/>
<dbReference type="InterPro" id="IPR022398">
    <property type="entry name" value="Peptidase_S8_His-AS"/>
</dbReference>
<feature type="active site" description="Charge relay system" evidence="5">
    <location>
        <position position="241"/>
    </location>
</feature>
<dbReference type="PROSITE" id="PS51892">
    <property type="entry name" value="SUBTILASE"/>
    <property type="match status" value="1"/>
</dbReference>
<dbReference type="Gene3D" id="3.40.50.200">
    <property type="entry name" value="Peptidase S8/S53 domain"/>
    <property type="match status" value="1"/>
</dbReference>
<keyword evidence="2 5" id="KW-0645">Protease</keyword>
<organism evidence="8 9">
    <name type="scientific">Bariatricus massiliensis</name>
    <dbReference type="NCBI Taxonomy" id="1745713"/>
    <lineage>
        <taxon>Bacteria</taxon>
        <taxon>Bacillati</taxon>
        <taxon>Bacillota</taxon>
        <taxon>Clostridia</taxon>
        <taxon>Lachnospirales</taxon>
        <taxon>Lachnospiraceae</taxon>
        <taxon>Bariatricus</taxon>
    </lineage>
</organism>
<dbReference type="Proteomes" id="UP001299546">
    <property type="component" value="Unassembled WGS sequence"/>
</dbReference>
<evidence type="ECO:0000256" key="1">
    <source>
        <dbReference type="ARBA" id="ARBA00011073"/>
    </source>
</evidence>
<dbReference type="PROSITE" id="PS00136">
    <property type="entry name" value="SUBTILASE_ASP"/>
    <property type="match status" value="1"/>
</dbReference>
<name>A0ABS8DCE1_9FIRM</name>
<gene>
    <name evidence="8" type="ORF">LIZ65_02185</name>
</gene>
<keyword evidence="4 5" id="KW-0720">Serine protease</keyword>
<comment type="caution">
    <text evidence="8">The sequence shown here is derived from an EMBL/GenBank/DDBJ whole genome shotgun (WGS) entry which is preliminary data.</text>
</comment>
<dbReference type="Pfam" id="PF00082">
    <property type="entry name" value="Peptidase_S8"/>
    <property type="match status" value="1"/>
</dbReference>
<evidence type="ECO:0000256" key="2">
    <source>
        <dbReference type="ARBA" id="ARBA00022670"/>
    </source>
</evidence>
<evidence type="ECO:0000256" key="3">
    <source>
        <dbReference type="ARBA" id="ARBA00022801"/>
    </source>
</evidence>
<evidence type="ECO:0000313" key="9">
    <source>
        <dbReference type="Proteomes" id="UP001299546"/>
    </source>
</evidence>
<dbReference type="PANTHER" id="PTHR43806">
    <property type="entry name" value="PEPTIDASE S8"/>
    <property type="match status" value="1"/>
</dbReference>
<dbReference type="PROSITE" id="PS00137">
    <property type="entry name" value="SUBTILASE_HIS"/>
    <property type="match status" value="1"/>
</dbReference>
<dbReference type="InterPro" id="IPR023828">
    <property type="entry name" value="Peptidase_S8_Ser-AS"/>
</dbReference>
<dbReference type="SUPFAM" id="SSF52743">
    <property type="entry name" value="Subtilisin-like"/>
    <property type="match status" value="1"/>
</dbReference>
<dbReference type="PRINTS" id="PR00723">
    <property type="entry name" value="SUBTILISIN"/>
</dbReference>
<dbReference type="PROSITE" id="PS00138">
    <property type="entry name" value="SUBTILASE_SER"/>
    <property type="match status" value="1"/>
</dbReference>
<dbReference type="InterPro" id="IPR015500">
    <property type="entry name" value="Peptidase_S8_subtilisin-rel"/>
</dbReference>
<comment type="similarity">
    <text evidence="1 5 6">Belongs to the peptidase S8 family.</text>
</comment>
<evidence type="ECO:0000313" key="8">
    <source>
        <dbReference type="EMBL" id="MCB7386084.1"/>
    </source>
</evidence>
<dbReference type="CDD" id="cd07487">
    <property type="entry name" value="Peptidases_S8_1"/>
    <property type="match status" value="1"/>
</dbReference>
<evidence type="ECO:0000256" key="4">
    <source>
        <dbReference type="ARBA" id="ARBA00022825"/>
    </source>
</evidence>
<sequence length="296" mass="32372">MKELKKTIHYWCPDVIDRKFTGRGIAIAVLDTGIQPHPDLAAHISAWKDCVNGREHPYDDNGHGTHVAGILAGDGRCMRGMYAGMAPDARLISVKVLNEKGDGRIDQVIQGIRFILEQKERLRIRIVNISIGTLPHPQNKGEQNLLFWVEKMWDAGLVVVAAAGNLGPEEGSITLPGISRKVITVGADVPAGVRRMYSGCGPTVECVKKPDVTAPGLGIYSCNHLYPRRSRMPYIKKSGTSMATPVVSGAAALLLEKYPDMSNTEVKLRVWNGCEDMGLPENQQGHGRIHIQKLLA</sequence>
<dbReference type="InterPro" id="IPR023827">
    <property type="entry name" value="Peptidase_S8_Asp-AS"/>
</dbReference>
<dbReference type="InterPro" id="IPR000209">
    <property type="entry name" value="Peptidase_S8/S53_dom"/>
</dbReference>
<protein>
    <submittedName>
        <fullName evidence="8">S8 family peptidase</fullName>
    </submittedName>
</protein>
<accession>A0ABS8DCE1</accession>
<evidence type="ECO:0000256" key="6">
    <source>
        <dbReference type="RuleBase" id="RU003355"/>
    </source>
</evidence>
<dbReference type="InterPro" id="IPR050131">
    <property type="entry name" value="Peptidase_S8_subtilisin-like"/>
</dbReference>
<keyword evidence="9" id="KW-1185">Reference proteome</keyword>